<sequence>MKTRDYFMQGLAVGLHKRRQWMNCLFNIVYNINAYEEHYDWRLYQDEQGIFFFIPGNNEKEYLEEWKEGEALLHFRDPITIQTGEVANYQQPEPLETTYGNVFVNHLCLVIPFGQIFPFQAGMFDLKKIEKGILERMIDDPEDNDDPDAKAPDGKIYVRQYLKFAEHILTLPAYSDGVVTPTTPKSLTASPERNAIRDKWIKENEHRLTDPAAVAELSNLLKKVDDDYLAGDESEEFYRSKKKLEGARKKVHYMFGGESAFSDGTKVELIAKSLEEGIDMDKLPVMFNSLRAGSYNRGKQTALGGESTKTIYRMVGTARIAEHDCGTHIGVPVTMHPFIAKDLVGYAMVANGKTTVLTADMINGLIGKTIDIRGPFTCKTGRDVDRGILGKGKNICAVCAGAALAENPNGIPAAAAGVGGRFLSLFLAKMHATVLRTVEWDPSIRIT</sequence>
<keyword evidence="1" id="KW-0240">DNA-directed RNA polymerase</keyword>
<accession>A0AB39CCX1</accession>
<dbReference type="EMBL" id="PQ015378">
    <property type="protein sequence ID" value="XDJ14724.1"/>
    <property type="molecule type" value="Genomic_DNA"/>
</dbReference>
<dbReference type="GO" id="GO:0000428">
    <property type="term" value="C:DNA-directed RNA polymerase complex"/>
    <property type="evidence" value="ECO:0007669"/>
    <property type="project" value="UniProtKB-KW"/>
</dbReference>
<organism evidence="1">
    <name type="scientific">Pseudomonas phage RVTF4</name>
    <dbReference type="NCBI Taxonomy" id="3236931"/>
    <lineage>
        <taxon>Viruses</taxon>
    </lineage>
</organism>
<keyword evidence="1" id="KW-0804">Transcription</keyword>
<evidence type="ECO:0000313" key="1">
    <source>
        <dbReference type="EMBL" id="XDJ14724.1"/>
    </source>
</evidence>
<protein>
    <submittedName>
        <fullName evidence="1">DNA-directed RNA polymerase</fullName>
    </submittedName>
</protein>
<proteinExistence type="predicted"/>
<name>A0AB39CCX1_9VIRU</name>
<reference evidence="1" key="1">
    <citation type="submission" date="2024-07" db="EMBL/GenBank/DDBJ databases">
        <authorList>
            <person name="Bringhurst R.M."/>
            <person name="Homer T.E."/>
        </authorList>
    </citation>
    <scope>NUCLEOTIDE SEQUENCE</scope>
</reference>